<feature type="region of interest" description="Disordered" evidence="1">
    <location>
        <begin position="33"/>
        <end position="59"/>
    </location>
</feature>
<name>A0A8H6X3I0_9AGAR</name>
<feature type="region of interest" description="Disordered" evidence="1">
    <location>
        <begin position="1244"/>
        <end position="1284"/>
    </location>
</feature>
<dbReference type="Pfam" id="PF18803">
    <property type="entry name" value="CxC2"/>
    <property type="match status" value="1"/>
</dbReference>
<feature type="domain" description="CxC2-like cysteine cluster KDZ transposase-associated" evidence="2">
    <location>
        <begin position="206"/>
        <end position="304"/>
    </location>
</feature>
<dbReference type="EMBL" id="JACAZH010000052">
    <property type="protein sequence ID" value="KAF7333668.1"/>
    <property type="molecule type" value="Genomic_DNA"/>
</dbReference>
<keyword evidence="4" id="KW-1185">Reference proteome</keyword>
<dbReference type="Pfam" id="PF18758">
    <property type="entry name" value="KDZ"/>
    <property type="match status" value="1"/>
</dbReference>
<feature type="compositionally biased region" description="Basic residues" evidence="1">
    <location>
        <begin position="1013"/>
        <end position="1022"/>
    </location>
</feature>
<proteinExistence type="predicted"/>
<evidence type="ECO:0000259" key="2">
    <source>
        <dbReference type="Pfam" id="PF18803"/>
    </source>
</evidence>
<evidence type="ECO:0000256" key="1">
    <source>
        <dbReference type="SAM" id="MobiDB-lite"/>
    </source>
</evidence>
<comment type="caution">
    <text evidence="3">The sequence shown here is derived from an EMBL/GenBank/DDBJ whole genome shotgun (WGS) entry which is preliminary data.</text>
</comment>
<feature type="region of interest" description="Disordered" evidence="1">
    <location>
        <begin position="960"/>
        <end position="1022"/>
    </location>
</feature>
<feature type="compositionally biased region" description="Polar residues" evidence="1">
    <location>
        <begin position="962"/>
        <end position="977"/>
    </location>
</feature>
<evidence type="ECO:0000313" key="4">
    <source>
        <dbReference type="Proteomes" id="UP000623467"/>
    </source>
</evidence>
<sequence>MKRVAKLKGSQAGQKSSTSLLATTVPTYTITYHTDQNASRTEERYVPTPKPTVLPPQTHNSDTARELDALIGADHAFLPDATATGEEDLEDSRPAYESMLPCDENGPRTRQKAAHMDELKAEQSVFLAVLLSLHHHAQLGTACACGEASCVRTVACSDCLQAQLLCPQCWLDKHRTMPTHWALVWNAKDQFFEKTDLCRVMKNAGIRLGHYGERCPKANLARSFTLVDSNGIHATAISFCRCKKADGSLTADYEQLLQAGIFPGSVKEPKTGYTLGLLEYYRQERNQGKGSAYNFVHVLQRMADPFFEDAVPDIYVNFLAITRYHQYLDIIMRRGHAHGLDTPLPGETTRPYPNRPEEFLGILCAACPERGVNMPLVVDVPPWLAHLISQAMTEDGNFKANLFHKRDDGSDVSWTKAKMYFPDEAEYIEIAKSYVVNEEDTEVPCKAHIGSIRHQGLPKYGNTAVSGVIACACDHAVVGSFVDMLKGEAFALGTYAQREFLRHYSSPPHRPESKTPRIQSYDGYCSFVVNMVTRALKMFLDEKWLHKILAEMEGQIPADHINGHGPECQSLWQAVYFGCWAHFHGETAEMIWAFMNPLGSSTRQMTGAARHDTINFVMDAWNTSKVLRQAQLLADERLNALRLFELHMVVVEDLSRQHATEVVGWSRLSRLPKKTAKGLESVYQHKSTKVLTIENVLASMILEEREKMARQDAHEERTPVAQWIHDGMSIERQQTLVVALLENHRGHPTQDTWATITKLRDSLNVDLKKFREQQRSIYPRLKLSAIDNDEPELTAVQVPSYRMKHGHQPASGEESELVQAEVKLRCSEAENAILAVRAASLALSAVMKAREQDYRGQAGITRSQRNVQKAELMKNFEIKMYNNARTALIRLGHMKKDAVEPYPPLTPRDTRRKETHLHRAKGDLRLFDGTAWYLQSGTKISSSIQKTVVPVRLLRDDGERLQGTQTLKRKAQMTTSPRKTKRLRDLAPQDVVVESSGSESEGSDVEMSPSKPGNRKKRGKAKAKKSDGWIWLDRITSGQKLGEGKLAEYKEESDRVQWFRAEAEMYRWLEQYERKHAELMRVIERYRRDSEVWAGLAQREEERGGDFKGAAAFARMQATMYKRLQYNATKIFKNAEGAHADWVVATTFDELIVKIDSWRDAVFVWMDEMGIYRAYKDFAPRPYKDMLARIQLLGFHVPDPVPASHSDEPATAYDGPRAHRGITTTAVLARLLSQYTRTASGHATVARATAGRSRGADCAPRPRPYVSSPARGASRRRGRGLRNADDGLARAVRARTKCGRGAARVLGLANADRDAQPFSRYGPRHAHERRIRASRVGVPRADRSANASTRRIRAGCSTAHAHTAASAVHSARANAAFARLAAGASQRCHVAS</sequence>
<reference evidence="3" key="1">
    <citation type="submission" date="2020-05" db="EMBL/GenBank/DDBJ databases">
        <title>Mycena genomes resolve the evolution of fungal bioluminescence.</title>
        <authorList>
            <person name="Tsai I.J."/>
        </authorList>
    </citation>
    <scope>NUCLEOTIDE SEQUENCE</scope>
    <source>
        <strain evidence="3">160909Yilan</strain>
    </source>
</reference>
<accession>A0A8H6X3I0</accession>
<dbReference type="InterPro" id="IPR041457">
    <property type="entry name" value="CxC2_KDZ-assoc"/>
</dbReference>
<evidence type="ECO:0000313" key="3">
    <source>
        <dbReference type="EMBL" id="KAF7333668.1"/>
    </source>
</evidence>
<gene>
    <name evidence="3" type="ORF">MSAN_02409900</name>
</gene>
<dbReference type="InterPro" id="IPR040521">
    <property type="entry name" value="KDZ"/>
</dbReference>
<protein>
    <submittedName>
        <fullName evidence="3">CxC2 domain-containing protein</fullName>
    </submittedName>
</protein>
<organism evidence="3 4">
    <name type="scientific">Mycena sanguinolenta</name>
    <dbReference type="NCBI Taxonomy" id="230812"/>
    <lineage>
        <taxon>Eukaryota</taxon>
        <taxon>Fungi</taxon>
        <taxon>Dikarya</taxon>
        <taxon>Basidiomycota</taxon>
        <taxon>Agaricomycotina</taxon>
        <taxon>Agaricomycetes</taxon>
        <taxon>Agaricomycetidae</taxon>
        <taxon>Agaricales</taxon>
        <taxon>Marasmiineae</taxon>
        <taxon>Mycenaceae</taxon>
        <taxon>Mycena</taxon>
    </lineage>
</organism>
<dbReference type="OrthoDB" id="3016221at2759"/>
<feature type="compositionally biased region" description="Low complexity" evidence="1">
    <location>
        <begin position="990"/>
        <end position="1000"/>
    </location>
</feature>
<dbReference type="Proteomes" id="UP000623467">
    <property type="component" value="Unassembled WGS sequence"/>
</dbReference>